<dbReference type="AlphaFoldDB" id="A0A8J3NTG9"/>
<dbReference type="Proteomes" id="UP000619293">
    <property type="component" value="Unassembled WGS sequence"/>
</dbReference>
<evidence type="ECO:0000256" key="1">
    <source>
        <dbReference type="ARBA" id="ARBA00004651"/>
    </source>
</evidence>
<evidence type="ECO:0000313" key="8">
    <source>
        <dbReference type="EMBL" id="GIF91693.1"/>
    </source>
</evidence>
<keyword evidence="2" id="KW-0813">Transport</keyword>
<dbReference type="Pfam" id="PF07690">
    <property type="entry name" value="MFS_1"/>
    <property type="match status" value="1"/>
</dbReference>
<sequence length="423" mass="43767">MTTITSQPTVPPPDRSGLVARGLIPERGPQRVIALATFVNMVGTGVFMTSAALFFTRSVGLPLAKVALGMGIAALVGMLAGMPVGHLADRRGPREIYLVTLLVRAVSMASLVFVHTFWLFVVVVCLTQLANSAGGAARGPLVRGFGGTNLTEFRSYLRSVANLAGCCGALAAGTAVQLDTRAAYLALVLGNALSFVACAAVITRLPSLRPVPVPSDAAGRWIVLKDAPYLVVTGLDAVMSIQGQVLVFALPLWITLRTDAPRWFIGVAVAVNTALVAALQVRASRGIDTGPAAGRALRRSGVAFLLGMALMAATAGIPGWIAVVLLTVGIAAHTVGELWHAAASLELQFRLAPAHAQGQYTGVSGFGTGFANVVAPSVLGLLCITWGTPGWLLMGGIFVAVGLLAPGIVRWAERTRLPAPSTA</sequence>
<organism evidence="8 9">
    <name type="scientific">Catellatospora chokoriensis</name>
    <dbReference type="NCBI Taxonomy" id="310353"/>
    <lineage>
        <taxon>Bacteria</taxon>
        <taxon>Bacillati</taxon>
        <taxon>Actinomycetota</taxon>
        <taxon>Actinomycetes</taxon>
        <taxon>Micromonosporales</taxon>
        <taxon>Micromonosporaceae</taxon>
        <taxon>Catellatospora</taxon>
    </lineage>
</organism>
<keyword evidence="6 7" id="KW-0472">Membrane</keyword>
<comment type="subcellular location">
    <subcellularLocation>
        <location evidence="1">Cell membrane</location>
        <topology evidence="1">Multi-pass membrane protein</topology>
    </subcellularLocation>
</comment>
<evidence type="ECO:0000256" key="3">
    <source>
        <dbReference type="ARBA" id="ARBA00022475"/>
    </source>
</evidence>
<keyword evidence="5 7" id="KW-1133">Transmembrane helix</keyword>
<dbReference type="GO" id="GO:0022857">
    <property type="term" value="F:transmembrane transporter activity"/>
    <property type="evidence" value="ECO:0007669"/>
    <property type="project" value="InterPro"/>
</dbReference>
<dbReference type="SUPFAM" id="SSF103473">
    <property type="entry name" value="MFS general substrate transporter"/>
    <property type="match status" value="1"/>
</dbReference>
<dbReference type="InterPro" id="IPR011701">
    <property type="entry name" value="MFS"/>
</dbReference>
<evidence type="ECO:0000256" key="7">
    <source>
        <dbReference type="SAM" id="Phobius"/>
    </source>
</evidence>
<evidence type="ECO:0000256" key="6">
    <source>
        <dbReference type="ARBA" id="ARBA00023136"/>
    </source>
</evidence>
<dbReference type="InterPro" id="IPR050171">
    <property type="entry name" value="MFS_Transporters"/>
</dbReference>
<evidence type="ECO:0000256" key="4">
    <source>
        <dbReference type="ARBA" id="ARBA00022692"/>
    </source>
</evidence>
<evidence type="ECO:0000256" key="5">
    <source>
        <dbReference type="ARBA" id="ARBA00022989"/>
    </source>
</evidence>
<dbReference type="PANTHER" id="PTHR23517">
    <property type="entry name" value="RESISTANCE PROTEIN MDTM, PUTATIVE-RELATED-RELATED"/>
    <property type="match status" value="1"/>
</dbReference>
<feature type="transmembrane region" description="Helical" evidence="7">
    <location>
        <begin position="32"/>
        <end position="54"/>
    </location>
</feature>
<feature type="transmembrane region" description="Helical" evidence="7">
    <location>
        <begin position="66"/>
        <end position="84"/>
    </location>
</feature>
<proteinExistence type="predicted"/>
<feature type="transmembrane region" description="Helical" evidence="7">
    <location>
        <begin position="260"/>
        <end position="281"/>
    </location>
</feature>
<name>A0A8J3NTG9_9ACTN</name>
<dbReference type="GO" id="GO:0005886">
    <property type="term" value="C:plasma membrane"/>
    <property type="evidence" value="ECO:0007669"/>
    <property type="project" value="UniProtKB-SubCell"/>
</dbReference>
<feature type="transmembrane region" description="Helical" evidence="7">
    <location>
        <begin position="302"/>
        <end position="332"/>
    </location>
</feature>
<keyword evidence="4 7" id="KW-0812">Transmembrane</keyword>
<accession>A0A8J3NTG9</accession>
<feature type="transmembrane region" description="Helical" evidence="7">
    <location>
        <begin position="96"/>
        <end position="121"/>
    </location>
</feature>
<dbReference type="Gene3D" id="1.20.1250.20">
    <property type="entry name" value="MFS general substrate transporter like domains"/>
    <property type="match status" value="1"/>
</dbReference>
<evidence type="ECO:0000256" key="2">
    <source>
        <dbReference type="ARBA" id="ARBA00022448"/>
    </source>
</evidence>
<keyword evidence="9" id="KW-1185">Reference proteome</keyword>
<comment type="caution">
    <text evidence="8">The sequence shown here is derived from an EMBL/GenBank/DDBJ whole genome shotgun (WGS) entry which is preliminary data.</text>
</comment>
<dbReference type="PANTHER" id="PTHR23517:SF3">
    <property type="entry name" value="INTEGRAL MEMBRANE TRANSPORT PROTEIN"/>
    <property type="match status" value="1"/>
</dbReference>
<gene>
    <name evidence="8" type="ORF">Cch02nite_51370</name>
</gene>
<evidence type="ECO:0000313" key="9">
    <source>
        <dbReference type="Proteomes" id="UP000619293"/>
    </source>
</evidence>
<reference evidence="8 9" key="1">
    <citation type="submission" date="2021-01" db="EMBL/GenBank/DDBJ databases">
        <title>Whole genome shotgun sequence of Catellatospora chokoriensis NBRC 107358.</title>
        <authorList>
            <person name="Komaki H."/>
            <person name="Tamura T."/>
        </authorList>
    </citation>
    <scope>NUCLEOTIDE SEQUENCE [LARGE SCALE GENOMIC DNA]</scope>
    <source>
        <strain evidence="8 9">NBRC 107358</strain>
    </source>
</reference>
<feature type="transmembrane region" description="Helical" evidence="7">
    <location>
        <begin position="182"/>
        <end position="202"/>
    </location>
</feature>
<dbReference type="EMBL" id="BONG01000035">
    <property type="protein sequence ID" value="GIF91693.1"/>
    <property type="molecule type" value="Genomic_DNA"/>
</dbReference>
<keyword evidence="3" id="KW-1003">Cell membrane</keyword>
<protein>
    <submittedName>
        <fullName evidence="8">MFS transporter</fullName>
    </submittedName>
</protein>
<feature type="transmembrane region" description="Helical" evidence="7">
    <location>
        <begin position="229"/>
        <end position="254"/>
    </location>
</feature>
<feature type="transmembrane region" description="Helical" evidence="7">
    <location>
        <begin position="391"/>
        <end position="409"/>
    </location>
</feature>
<dbReference type="InterPro" id="IPR036259">
    <property type="entry name" value="MFS_trans_sf"/>
</dbReference>
<dbReference type="RefSeq" id="WP_239120758.1">
    <property type="nucleotide sequence ID" value="NZ_BAAALB010000017.1"/>
</dbReference>